<dbReference type="Gene3D" id="1.25.40.10">
    <property type="entry name" value="Tetratricopeptide repeat domain"/>
    <property type="match status" value="1"/>
</dbReference>
<dbReference type="InterPro" id="IPR019734">
    <property type="entry name" value="TPR_rpt"/>
</dbReference>
<name>A0A318J8D4_9BURK</name>
<protein>
    <submittedName>
        <fullName evidence="3">Uncharacterized protein</fullName>
    </submittedName>
</protein>
<keyword evidence="1" id="KW-0802">TPR repeat</keyword>
<organism evidence="3 4">
    <name type="scientific">Undibacterium pigrum</name>
    <dbReference type="NCBI Taxonomy" id="401470"/>
    <lineage>
        <taxon>Bacteria</taxon>
        <taxon>Pseudomonadati</taxon>
        <taxon>Pseudomonadota</taxon>
        <taxon>Betaproteobacteria</taxon>
        <taxon>Burkholderiales</taxon>
        <taxon>Oxalobacteraceae</taxon>
        <taxon>Undibacterium</taxon>
    </lineage>
</organism>
<keyword evidence="4" id="KW-1185">Reference proteome</keyword>
<evidence type="ECO:0000256" key="1">
    <source>
        <dbReference type="PROSITE-ProRule" id="PRU00339"/>
    </source>
</evidence>
<sequence>MRIYPLSKKALPPLSAALLISVLNYSSPALAAEEPVIVLSPAQQQVLDLSVAQDYQAAGTKGLELLEKEKADPGLRLVIANSLAWSGRMRKAEMQYKALSNSKVRKEARTGLANLYRWKGRDDEALPLYQSVLAEDPRHAGANEGLMYAKRELNPRTFVSAGAAQDSGDAKRRELNISQRWRDDTGRHIFEVSSSGTRDELPVTTATQGEVGFAYQNLNLPLEPRLALEAQAKPKGDLFGSLKLKIDEGRFLVDIGRTNWGKSAFNARALEDGLNAAHIGLDANLHFDSGQFTEHIDIFRVSDSNVILTSRSNFIPSWRPFGHRLKPFVGIETRDVRFYSNKYWSPVDGFGTAYLGLQGELANENWSLYGSGQVGTRLYGEAGSNWSLGMGGKLWLDKNLAVGVNLWSMASRRDNARYRAKSFSVNLEKLWD</sequence>
<dbReference type="AlphaFoldDB" id="A0A318J8D4"/>
<proteinExistence type="predicted"/>
<dbReference type="EMBL" id="QJKB01000004">
    <property type="protein sequence ID" value="PXX43011.1"/>
    <property type="molecule type" value="Genomic_DNA"/>
</dbReference>
<dbReference type="SUPFAM" id="SSF48452">
    <property type="entry name" value="TPR-like"/>
    <property type="match status" value="1"/>
</dbReference>
<feature type="chain" id="PRO_5016324101" evidence="2">
    <location>
        <begin position="32"/>
        <end position="432"/>
    </location>
</feature>
<dbReference type="OrthoDB" id="9151296at2"/>
<dbReference type="Proteomes" id="UP000247792">
    <property type="component" value="Unassembled WGS sequence"/>
</dbReference>
<dbReference type="PROSITE" id="PS50005">
    <property type="entry name" value="TPR"/>
    <property type="match status" value="1"/>
</dbReference>
<feature type="signal peptide" evidence="2">
    <location>
        <begin position="1"/>
        <end position="31"/>
    </location>
</feature>
<dbReference type="RefSeq" id="WP_110255579.1">
    <property type="nucleotide sequence ID" value="NZ_QJKB01000004.1"/>
</dbReference>
<keyword evidence="2" id="KW-0732">Signal</keyword>
<accession>A0A318J8D4</accession>
<evidence type="ECO:0000313" key="4">
    <source>
        <dbReference type="Proteomes" id="UP000247792"/>
    </source>
</evidence>
<feature type="repeat" description="TPR" evidence="1">
    <location>
        <begin position="106"/>
        <end position="139"/>
    </location>
</feature>
<reference evidence="3 4" key="1">
    <citation type="submission" date="2018-05" db="EMBL/GenBank/DDBJ databases">
        <title>Genomic Encyclopedia of Type Strains, Phase IV (KMG-IV): sequencing the most valuable type-strain genomes for metagenomic binning, comparative biology and taxonomic classification.</title>
        <authorList>
            <person name="Goeker M."/>
        </authorList>
    </citation>
    <scope>NUCLEOTIDE SEQUENCE [LARGE SCALE GENOMIC DNA]</scope>
    <source>
        <strain evidence="3 4">DSM 19792</strain>
    </source>
</reference>
<gene>
    <name evidence="3" type="ORF">DFR42_10411</name>
</gene>
<dbReference type="InterPro" id="IPR011990">
    <property type="entry name" value="TPR-like_helical_dom_sf"/>
</dbReference>
<evidence type="ECO:0000313" key="3">
    <source>
        <dbReference type="EMBL" id="PXX43011.1"/>
    </source>
</evidence>
<evidence type="ECO:0000256" key="2">
    <source>
        <dbReference type="SAM" id="SignalP"/>
    </source>
</evidence>
<comment type="caution">
    <text evidence="3">The sequence shown here is derived from an EMBL/GenBank/DDBJ whole genome shotgun (WGS) entry which is preliminary data.</text>
</comment>